<keyword evidence="1" id="KW-0560">Oxidoreductase</keyword>
<dbReference type="Gene3D" id="3.40.30.10">
    <property type="entry name" value="Glutaredoxin"/>
    <property type="match status" value="1"/>
</dbReference>
<proteinExistence type="predicted"/>
<dbReference type="AlphaFoldDB" id="A0A4Y1Z985"/>
<sequence length="95" mass="10744">MVLEAAIKNQLNQYLQLMEGNVQLKVSAGSDQLSKDLLAFIDEIASLSSQITVEKHRFQERQASVSTVLEKIPASRSQVFLLVTNLHHSYWPCCR</sequence>
<dbReference type="SUPFAM" id="SSF52833">
    <property type="entry name" value="Thioredoxin-like"/>
    <property type="match status" value="1"/>
</dbReference>
<dbReference type="Proteomes" id="UP000319716">
    <property type="component" value="Unassembled WGS sequence"/>
</dbReference>
<accession>A0A4Y1Z985</accession>
<dbReference type="GO" id="GO:0016491">
    <property type="term" value="F:oxidoreductase activity"/>
    <property type="evidence" value="ECO:0007669"/>
    <property type="project" value="UniProtKB-KW"/>
</dbReference>
<reference evidence="1 2" key="1">
    <citation type="submission" date="2017-11" db="EMBL/GenBank/DDBJ databases">
        <title>Draft Genome Sequence of Sporolactobacillus inulinus NBRC 111894 Isolated from Koso, a Japanese Sugar-Vegetable Fermented Beverage.</title>
        <authorList>
            <person name="Chiou T.Y."/>
            <person name="Oshima K."/>
            <person name="Suda W."/>
            <person name="Hattori M."/>
            <person name="Takahashi T."/>
        </authorList>
    </citation>
    <scope>NUCLEOTIDE SEQUENCE [LARGE SCALE GENOMIC DNA]</scope>
    <source>
        <strain evidence="1 2">NBRC111894</strain>
    </source>
</reference>
<organism evidence="1 2">
    <name type="scientific">Sporolactobacillus inulinus</name>
    <dbReference type="NCBI Taxonomy" id="2078"/>
    <lineage>
        <taxon>Bacteria</taxon>
        <taxon>Bacillati</taxon>
        <taxon>Bacillota</taxon>
        <taxon>Bacilli</taxon>
        <taxon>Bacillales</taxon>
        <taxon>Sporolactobacillaceae</taxon>
        <taxon>Sporolactobacillus</taxon>
    </lineage>
</organism>
<name>A0A4Y1Z985_9BACL</name>
<dbReference type="EMBL" id="BEXB01000006">
    <property type="protein sequence ID" value="GAY75564.1"/>
    <property type="molecule type" value="Genomic_DNA"/>
</dbReference>
<evidence type="ECO:0000313" key="2">
    <source>
        <dbReference type="Proteomes" id="UP000319716"/>
    </source>
</evidence>
<dbReference type="EC" id="1.8.1.-" evidence="1"/>
<gene>
    <name evidence="1" type="ORF">NBRC111894_1118</name>
</gene>
<protein>
    <submittedName>
        <fullName evidence="1">Alkyl hydroperoxide reductase protein F</fullName>
        <ecNumber evidence="1">1.8.1.-</ecNumber>
    </submittedName>
</protein>
<dbReference type="InterPro" id="IPR036249">
    <property type="entry name" value="Thioredoxin-like_sf"/>
</dbReference>
<evidence type="ECO:0000313" key="1">
    <source>
        <dbReference type="EMBL" id="GAY75564.1"/>
    </source>
</evidence>
<comment type="caution">
    <text evidence="1">The sequence shown here is derived from an EMBL/GenBank/DDBJ whole genome shotgun (WGS) entry which is preliminary data.</text>
</comment>